<protein>
    <submittedName>
        <fullName evidence="1">Coenzyme PQQ synthesis protein D (PqqD)</fullName>
    </submittedName>
</protein>
<dbReference type="Pfam" id="PF05402">
    <property type="entry name" value="PqqD"/>
    <property type="match status" value="1"/>
</dbReference>
<accession>A0A1H3C2P3</accession>
<dbReference type="InterPro" id="IPR008792">
    <property type="entry name" value="PQQD"/>
</dbReference>
<organism evidence="1 2">
    <name type="scientific">Marininema mesophilum</name>
    <dbReference type="NCBI Taxonomy" id="1048340"/>
    <lineage>
        <taxon>Bacteria</taxon>
        <taxon>Bacillati</taxon>
        <taxon>Bacillota</taxon>
        <taxon>Bacilli</taxon>
        <taxon>Bacillales</taxon>
        <taxon>Thermoactinomycetaceae</taxon>
        <taxon>Marininema</taxon>
    </lineage>
</organism>
<dbReference type="InterPro" id="IPR041881">
    <property type="entry name" value="PqqD_sf"/>
</dbReference>
<evidence type="ECO:0000313" key="1">
    <source>
        <dbReference type="EMBL" id="SDX48361.1"/>
    </source>
</evidence>
<gene>
    <name evidence="1" type="ORF">SAMN05444487_11941</name>
</gene>
<reference evidence="1 2" key="1">
    <citation type="submission" date="2016-10" db="EMBL/GenBank/DDBJ databases">
        <authorList>
            <person name="de Groot N.N."/>
        </authorList>
    </citation>
    <scope>NUCLEOTIDE SEQUENCE [LARGE SCALE GENOMIC DNA]</scope>
    <source>
        <strain evidence="1 2">DSM 45610</strain>
    </source>
</reference>
<dbReference type="STRING" id="1048340.SAMN05444487_11941"/>
<dbReference type="AlphaFoldDB" id="A0A1H3C2P3"/>
<dbReference type="Proteomes" id="UP000198534">
    <property type="component" value="Unassembled WGS sequence"/>
</dbReference>
<dbReference type="OrthoDB" id="308521at2"/>
<sequence length="122" mass="14036">MFGKRKEKNMLTMAPILKEQFQLEKKGEAGEDVSTLIIPRTGWLERLSIRWLKQPTAIRVQLDVIGSFVLSRCTGKMTVEDLANALEEQFGEKAEPVLPRLVKYLEIIESNGWIRMRSTETE</sequence>
<dbReference type="Gene3D" id="1.10.10.1150">
    <property type="entry name" value="Coenzyme PQQ synthesis protein D (PqqD)"/>
    <property type="match status" value="1"/>
</dbReference>
<name>A0A1H3C2P3_9BACL</name>
<proteinExistence type="predicted"/>
<dbReference type="EMBL" id="FNNQ01000019">
    <property type="protein sequence ID" value="SDX48361.1"/>
    <property type="molecule type" value="Genomic_DNA"/>
</dbReference>
<evidence type="ECO:0000313" key="2">
    <source>
        <dbReference type="Proteomes" id="UP000198534"/>
    </source>
</evidence>
<keyword evidence="2" id="KW-1185">Reference proteome</keyword>